<dbReference type="NCBIfam" id="NF033516">
    <property type="entry name" value="transpos_IS3"/>
    <property type="match status" value="1"/>
</dbReference>
<dbReference type="EMBL" id="CP095855">
    <property type="protein sequence ID" value="UPK69716.1"/>
    <property type="molecule type" value="Genomic_DNA"/>
</dbReference>
<dbReference type="InterPro" id="IPR012337">
    <property type="entry name" value="RNaseH-like_sf"/>
</dbReference>
<dbReference type="Proteomes" id="UP000830198">
    <property type="component" value="Chromosome"/>
</dbReference>
<proteinExistence type="predicted"/>
<dbReference type="EMBL" id="CP095855">
    <property type="protein sequence ID" value="UPK71488.1"/>
    <property type="molecule type" value="Genomic_DNA"/>
</dbReference>
<gene>
    <name evidence="9" type="ORF">MYF79_00245</name>
    <name evidence="10" type="ORF">MYF79_09375</name>
    <name evidence="2" type="ORF">MYF79_19700</name>
    <name evidence="3" type="ORF">MYF79_20540</name>
    <name evidence="4" type="ORF">MYF79_21090</name>
    <name evidence="5" type="ORF">MYF79_22020</name>
    <name evidence="6" type="ORF">MYF79_29715</name>
    <name evidence="7" type="ORF">MYF79_30435</name>
    <name evidence="8" type="ORF">MYF79_31595</name>
</gene>
<accession>A0ABY4HUX4</accession>
<keyword evidence="11" id="KW-1185">Reference proteome</keyword>
<evidence type="ECO:0000313" key="9">
    <source>
        <dbReference type="EMBL" id="UPK69716.1"/>
    </source>
</evidence>
<dbReference type="InterPro" id="IPR001584">
    <property type="entry name" value="Integrase_cat-core"/>
</dbReference>
<dbReference type="EMBL" id="CP095855">
    <property type="protein sequence ID" value="UPK67167.1"/>
    <property type="molecule type" value="Genomic_DNA"/>
</dbReference>
<dbReference type="PROSITE" id="PS50994">
    <property type="entry name" value="INTEGRASE"/>
    <property type="match status" value="1"/>
</dbReference>
<dbReference type="SUPFAM" id="SSF53098">
    <property type="entry name" value="Ribonuclease H-like"/>
    <property type="match status" value="1"/>
</dbReference>
<evidence type="ECO:0000313" key="3">
    <source>
        <dbReference type="EMBL" id="UPK67332.1"/>
    </source>
</evidence>
<evidence type="ECO:0000313" key="7">
    <source>
        <dbReference type="EMBL" id="UPK69280.1"/>
    </source>
</evidence>
<evidence type="ECO:0000313" key="5">
    <source>
        <dbReference type="EMBL" id="UPK67627.1"/>
    </source>
</evidence>
<dbReference type="EMBL" id="CP095855">
    <property type="protein sequence ID" value="UPK69509.1"/>
    <property type="molecule type" value="Genomic_DNA"/>
</dbReference>
<dbReference type="InterPro" id="IPR036397">
    <property type="entry name" value="RNaseH_sf"/>
</dbReference>
<evidence type="ECO:0000313" key="11">
    <source>
        <dbReference type="Proteomes" id="UP000830198"/>
    </source>
</evidence>
<organism evidence="3 11">
    <name type="scientific">Chitinophaga filiformis</name>
    <name type="common">Myxococcus filiformis</name>
    <name type="synonym">Flexibacter filiformis</name>
    <dbReference type="NCBI Taxonomy" id="104663"/>
    <lineage>
        <taxon>Bacteria</taxon>
        <taxon>Pseudomonadati</taxon>
        <taxon>Bacteroidota</taxon>
        <taxon>Chitinophagia</taxon>
        <taxon>Chitinophagales</taxon>
        <taxon>Chitinophagaceae</taxon>
        <taxon>Chitinophaga</taxon>
    </lineage>
</organism>
<evidence type="ECO:0000313" key="2">
    <source>
        <dbReference type="EMBL" id="UPK67167.1"/>
    </source>
</evidence>
<dbReference type="EMBL" id="CP095855">
    <property type="protein sequence ID" value="UPK67627.1"/>
    <property type="molecule type" value="Genomic_DNA"/>
</dbReference>
<feature type="domain" description="Integrase catalytic" evidence="1">
    <location>
        <begin position="99"/>
        <end position="275"/>
    </location>
</feature>
<dbReference type="PANTHER" id="PTHR46889:SF5">
    <property type="entry name" value="INTEGRASE PROTEIN"/>
    <property type="match status" value="1"/>
</dbReference>
<evidence type="ECO:0000259" key="1">
    <source>
        <dbReference type="PROSITE" id="PS50994"/>
    </source>
</evidence>
<dbReference type="EMBL" id="CP095855">
    <property type="protein sequence ID" value="UPK69280.1"/>
    <property type="molecule type" value="Genomic_DNA"/>
</dbReference>
<sequence length="303" mass="34716">MGNVCGLFGKSRQAFYKRKNSDHQFGLEMAIVLDKAEQIRASQKRLGARKLHRMLSQTLQHHKIKLGRDRFFNLLAENGMLVRKRKRKKIRTTDSNHPFKKYPNLIKELKLSQANQVWVSDITYLPLVGSRFCYLSLITDAYSRKIVGYCLHPSLEAEGPIEALKMALSDIKNPIKYSLIHHSDRGSQYCSKNYIELLNDSHVGISMAEKGNPYENAIAERVNGILKLEFGLDRLFKNYEAAAAIVAETIRIYNEQRPHTSCDYLTPNQAHTKQGELVRRWRTKKKDGPKSGLTADTVNLIQD</sequence>
<dbReference type="PANTHER" id="PTHR46889">
    <property type="entry name" value="TRANSPOSASE INSF FOR INSERTION SEQUENCE IS3B-RELATED"/>
    <property type="match status" value="1"/>
</dbReference>
<dbReference type="EMBL" id="CP095855">
    <property type="protein sequence ID" value="UPK67442.1"/>
    <property type="molecule type" value="Genomic_DNA"/>
</dbReference>
<dbReference type="EMBL" id="CP095855">
    <property type="protein sequence ID" value="UPK67332.1"/>
    <property type="molecule type" value="Genomic_DNA"/>
</dbReference>
<dbReference type="InterPro" id="IPR050900">
    <property type="entry name" value="Transposase_IS3/IS150/IS904"/>
</dbReference>
<evidence type="ECO:0000313" key="6">
    <source>
        <dbReference type="EMBL" id="UPK69140.1"/>
    </source>
</evidence>
<dbReference type="EMBL" id="CP095855">
    <property type="protein sequence ID" value="UPK69140.1"/>
    <property type="molecule type" value="Genomic_DNA"/>
</dbReference>
<dbReference type="Gene3D" id="3.30.420.10">
    <property type="entry name" value="Ribonuclease H-like superfamily/Ribonuclease H"/>
    <property type="match status" value="1"/>
</dbReference>
<dbReference type="Pfam" id="PF00665">
    <property type="entry name" value="rve"/>
    <property type="match status" value="1"/>
</dbReference>
<protein>
    <submittedName>
        <fullName evidence="3">IS3 family transposase</fullName>
    </submittedName>
</protein>
<dbReference type="RefSeq" id="WP_247809346.1">
    <property type="nucleotide sequence ID" value="NZ_CP095855.1"/>
</dbReference>
<reference evidence="3 11" key="1">
    <citation type="submission" date="2022-04" db="EMBL/GenBank/DDBJ databases">
        <title>The arsenic-methylating capacity of Chitinophaga filiformis YT5 during chitin decomposition.</title>
        <authorList>
            <person name="Chen G."/>
            <person name="Liang Y."/>
        </authorList>
    </citation>
    <scope>NUCLEOTIDE SEQUENCE [LARGE SCALE GENOMIC DNA]</scope>
    <source>
        <strain evidence="3 11">YT5</strain>
    </source>
</reference>
<evidence type="ECO:0000313" key="4">
    <source>
        <dbReference type="EMBL" id="UPK67442.1"/>
    </source>
</evidence>
<dbReference type="InterPro" id="IPR048020">
    <property type="entry name" value="Transpos_IS3"/>
</dbReference>
<name>A0ABY4HUX4_CHIFI</name>
<evidence type="ECO:0000313" key="8">
    <source>
        <dbReference type="EMBL" id="UPK69509.1"/>
    </source>
</evidence>
<evidence type="ECO:0000313" key="10">
    <source>
        <dbReference type="EMBL" id="UPK71488.1"/>
    </source>
</evidence>